<dbReference type="EMBL" id="LIAE01006763">
    <property type="protein sequence ID" value="PAV85504.1"/>
    <property type="molecule type" value="Genomic_DNA"/>
</dbReference>
<reference evidence="1 2" key="1">
    <citation type="journal article" date="2017" name="Curr. Biol.">
        <title>Genome architecture and evolution of a unichromosomal asexual nematode.</title>
        <authorList>
            <person name="Fradin H."/>
            <person name="Zegar C."/>
            <person name="Gutwein M."/>
            <person name="Lucas J."/>
            <person name="Kovtun M."/>
            <person name="Corcoran D."/>
            <person name="Baugh L.R."/>
            <person name="Kiontke K."/>
            <person name="Gunsalus K."/>
            <person name="Fitch D.H."/>
            <person name="Piano F."/>
        </authorList>
    </citation>
    <scope>NUCLEOTIDE SEQUENCE [LARGE SCALE GENOMIC DNA]</scope>
    <source>
        <strain evidence="1">PF1309</strain>
    </source>
</reference>
<dbReference type="Pfam" id="PF01633">
    <property type="entry name" value="Choline_kinase"/>
    <property type="match status" value="1"/>
</dbReference>
<gene>
    <name evidence="1" type="ORF">WR25_23496</name>
</gene>
<name>A0A2A2LH63_9BILA</name>
<dbReference type="STRING" id="2018661.A0A2A2LH63"/>
<sequence>MTVLFQQRSKDDSHVAADLVTGDHDTDLKTLMTEAELFMPLVCMFWACWALLNAEMSCLSFGYGAHARDRIAIYFMMKEKLVAFLNKKNC</sequence>
<dbReference type="AlphaFoldDB" id="A0A2A2LH63"/>
<accession>A0A2A2LH63</accession>
<organism evidence="1 2">
    <name type="scientific">Diploscapter pachys</name>
    <dbReference type="NCBI Taxonomy" id="2018661"/>
    <lineage>
        <taxon>Eukaryota</taxon>
        <taxon>Metazoa</taxon>
        <taxon>Ecdysozoa</taxon>
        <taxon>Nematoda</taxon>
        <taxon>Chromadorea</taxon>
        <taxon>Rhabditida</taxon>
        <taxon>Rhabditina</taxon>
        <taxon>Rhabditomorpha</taxon>
        <taxon>Rhabditoidea</taxon>
        <taxon>Rhabditidae</taxon>
        <taxon>Diploscapter</taxon>
    </lineage>
</organism>
<protein>
    <submittedName>
        <fullName evidence="1">Uncharacterized protein</fullName>
    </submittedName>
</protein>
<dbReference type="InterPro" id="IPR011009">
    <property type="entry name" value="Kinase-like_dom_sf"/>
</dbReference>
<dbReference type="OrthoDB" id="3649325at2759"/>
<evidence type="ECO:0000313" key="1">
    <source>
        <dbReference type="EMBL" id="PAV85504.1"/>
    </source>
</evidence>
<dbReference type="Proteomes" id="UP000218231">
    <property type="component" value="Unassembled WGS sequence"/>
</dbReference>
<evidence type="ECO:0000313" key="2">
    <source>
        <dbReference type="Proteomes" id="UP000218231"/>
    </source>
</evidence>
<proteinExistence type="predicted"/>
<keyword evidence="2" id="KW-1185">Reference proteome</keyword>
<dbReference type="Gene3D" id="3.90.1200.10">
    <property type="match status" value="1"/>
</dbReference>
<comment type="caution">
    <text evidence="1">The sequence shown here is derived from an EMBL/GenBank/DDBJ whole genome shotgun (WGS) entry which is preliminary data.</text>
</comment>
<dbReference type="SUPFAM" id="SSF56112">
    <property type="entry name" value="Protein kinase-like (PK-like)"/>
    <property type="match status" value="1"/>
</dbReference>